<accession>A0ABX2G106</accession>
<evidence type="ECO:0000313" key="2">
    <source>
        <dbReference type="Proteomes" id="UP001516061"/>
    </source>
</evidence>
<comment type="caution">
    <text evidence="1">The sequence shown here is derived from an EMBL/GenBank/DDBJ whole genome shotgun (WGS) entry which is preliminary data.</text>
</comment>
<reference evidence="1 2" key="1">
    <citation type="submission" date="2020-05" db="EMBL/GenBank/DDBJ databases">
        <title>Genomic Encyclopedia of Type Strains, Phase IV (KMG-V): Genome sequencing to study the core and pangenomes of soil and plant-associated prokaryotes.</title>
        <authorList>
            <person name="Whitman W."/>
        </authorList>
    </citation>
    <scope>NUCLEOTIDE SEQUENCE [LARGE SCALE GENOMIC DNA]</scope>
    <source>
        <strain evidence="1 2">C29</strain>
    </source>
</reference>
<dbReference type="Proteomes" id="UP001516061">
    <property type="component" value="Unassembled WGS sequence"/>
</dbReference>
<sequence>MNSLDPRDPVDGPELRKPHEMIVMIPRSKRVTLTGRRLYNAMLQVAQARLAAMDAMPQADFMFEAPLPALLRTTGSSGEDRTAAKRYLREMRGLEVDWESTAPGDGVKWRGFSMLSEVAIEVRNGENWVSWSYPPSIMTVLREPQRWASIDLDVLARLGTYTAVALYEICARYRDNPSGLTSRKPAAWWSDALNQAPGGADRREWRKFKSERVRPAIDEINRETDLEVELIEHKQGRAVVEVQFAVRRRLAAARPAAGLAAPVDANLVLRAESLGIREIKLEGLLTEFGDDRVRAQLDVLERRVANNRLAPLDNAYSYLRTLLRNETVATPTAPAADPPVARAPVEATVPAVHEPAVHAPTARAEPDAEAQARWLNARIAEIRQELIALAPEQRKVWVDRAIQELSAKGSLSAIIVRRAAQGDVLHGLLGSVVVRLYAAAVHGEHWNQPPQAIAAAS</sequence>
<dbReference type="SUPFAM" id="SSF46785">
    <property type="entry name" value="Winged helix' DNA-binding domain"/>
    <property type="match status" value="1"/>
</dbReference>
<dbReference type="InterPro" id="IPR036388">
    <property type="entry name" value="WH-like_DNA-bd_sf"/>
</dbReference>
<name>A0ABX2G106_9BURK</name>
<evidence type="ECO:0000313" key="1">
    <source>
        <dbReference type="EMBL" id="NRT54982.1"/>
    </source>
</evidence>
<gene>
    <name evidence="1" type="ORF">HNQ01_000692</name>
</gene>
<dbReference type="EMBL" id="JABSNM010000002">
    <property type="protein sequence ID" value="NRT54982.1"/>
    <property type="molecule type" value="Genomic_DNA"/>
</dbReference>
<protein>
    <recommendedName>
        <fullName evidence="3">RepB family plasmid replication initiator protein</fullName>
    </recommendedName>
</protein>
<organism evidence="1 2">
    <name type="scientific">Sphaerotilus uruguayifluvii</name>
    <dbReference type="NCBI Taxonomy" id="2735897"/>
    <lineage>
        <taxon>Bacteria</taxon>
        <taxon>Pseudomonadati</taxon>
        <taxon>Pseudomonadota</taxon>
        <taxon>Betaproteobacteria</taxon>
        <taxon>Burkholderiales</taxon>
        <taxon>Sphaerotilaceae</taxon>
        <taxon>Sphaerotilus</taxon>
    </lineage>
</organism>
<dbReference type="Gene3D" id="1.10.10.10">
    <property type="entry name" value="Winged helix-like DNA-binding domain superfamily/Winged helix DNA-binding domain"/>
    <property type="match status" value="1"/>
</dbReference>
<dbReference type="InterPro" id="IPR036390">
    <property type="entry name" value="WH_DNA-bd_sf"/>
</dbReference>
<proteinExistence type="predicted"/>
<evidence type="ECO:0008006" key="3">
    <source>
        <dbReference type="Google" id="ProtNLM"/>
    </source>
</evidence>
<dbReference type="Pfam" id="PF21205">
    <property type="entry name" value="Rep3_C"/>
    <property type="match status" value="1"/>
</dbReference>
<dbReference type="RefSeq" id="WP_173803922.1">
    <property type="nucleotide sequence ID" value="NZ_JABSNM010000002.1"/>
</dbReference>
<keyword evidence="2" id="KW-1185">Reference proteome</keyword>